<dbReference type="InterPro" id="IPR050596">
    <property type="entry name" value="AspAT/PAT-like"/>
</dbReference>
<dbReference type="SUPFAM" id="SSF53383">
    <property type="entry name" value="PLP-dependent transferases"/>
    <property type="match status" value="1"/>
</dbReference>
<evidence type="ECO:0000256" key="2">
    <source>
        <dbReference type="ARBA" id="ARBA00007441"/>
    </source>
</evidence>
<gene>
    <name evidence="7" type="ORF">FYJ80_03555</name>
</gene>
<reference evidence="7 8" key="1">
    <citation type="submission" date="2019-08" db="EMBL/GenBank/DDBJ databases">
        <title>In-depth cultivation of the pig gut microbiome towards novel bacterial diversity and tailored functional studies.</title>
        <authorList>
            <person name="Wylensek D."/>
            <person name="Hitch T.C.A."/>
            <person name="Clavel T."/>
        </authorList>
    </citation>
    <scope>NUCLEOTIDE SEQUENCE [LARGE SCALE GENOMIC DNA]</scope>
    <source>
        <strain evidence="7 8">NM-380-WT-3C1</strain>
    </source>
</reference>
<dbReference type="CDD" id="cd00609">
    <property type="entry name" value="AAT_like"/>
    <property type="match status" value="1"/>
</dbReference>
<name>A0A7X2TPW4_9SPIO</name>
<comment type="cofactor">
    <cofactor evidence="1">
        <name>pyridoxal 5'-phosphate</name>
        <dbReference type="ChEBI" id="CHEBI:597326"/>
    </cofactor>
</comment>
<organism evidence="7 8">
    <name type="scientific">Bullifex porci</name>
    <dbReference type="NCBI Taxonomy" id="2606638"/>
    <lineage>
        <taxon>Bacteria</taxon>
        <taxon>Pseudomonadati</taxon>
        <taxon>Spirochaetota</taxon>
        <taxon>Spirochaetia</taxon>
        <taxon>Spirochaetales</taxon>
        <taxon>Spirochaetaceae</taxon>
        <taxon>Bullifex</taxon>
    </lineage>
</organism>
<dbReference type="GO" id="GO:0008483">
    <property type="term" value="F:transaminase activity"/>
    <property type="evidence" value="ECO:0007669"/>
    <property type="project" value="UniProtKB-KW"/>
</dbReference>
<comment type="caution">
    <text evidence="7">The sequence shown here is derived from an EMBL/GenBank/DDBJ whole genome shotgun (WGS) entry which is preliminary data.</text>
</comment>
<dbReference type="InterPro" id="IPR015422">
    <property type="entry name" value="PyrdxlP-dep_Trfase_small"/>
</dbReference>
<dbReference type="InterPro" id="IPR015424">
    <property type="entry name" value="PyrdxlP-dep_Trfase"/>
</dbReference>
<evidence type="ECO:0000256" key="5">
    <source>
        <dbReference type="ARBA" id="ARBA00022898"/>
    </source>
</evidence>
<comment type="similarity">
    <text evidence="2">Belongs to the class-I pyridoxal-phosphate-dependent aminotransferase family.</text>
</comment>
<dbReference type="InterPro" id="IPR004839">
    <property type="entry name" value="Aminotransferase_I/II_large"/>
</dbReference>
<dbReference type="Gene3D" id="3.90.1150.10">
    <property type="entry name" value="Aspartate Aminotransferase, domain 1"/>
    <property type="match status" value="1"/>
</dbReference>
<dbReference type="NCBIfam" id="NF006388">
    <property type="entry name" value="PRK08637.1"/>
    <property type="match status" value="1"/>
</dbReference>
<keyword evidence="3 7" id="KW-0032">Aminotransferase</keyword>
<evidence type="ECO:0000256" key="1">
    <source>
        <dbReference type="ARBA" id="ARBA00001933"/>
    </source>
</evidence>
<keyword evidence="4 7" id="KW-0808">Transferase</keyword>
<evidence type="ECO:0000313" key="8">
    <source>
        <dbReference type="Proteomes" id="UP000460549"/>
    </source>
</evidence>
<feature type="domain" description="Aminotransferase class I/classII large" evidence="6">
    <location>
        <begin position="75"/>
        <end position="421"/>
    </location>
</feature>
<evidence type="ECO:0000256" key="3">
    <source>
        <dbReference type="ARBA" id="ARBA00022576"/>
    </source>
</evidence>
<keyword evidence="5" id="KW-0663">Pyridoxal phosphate</keyword>
<sequence length="432" mass="48336">MNELAKQLNDTLSSCVVSAFLSEKGKNLFFPKGIVAQSQEAGEKAKQYNATVGLAKSHGMPMHLSDIQNLFKENTLKPSDIFSYAPGGGNKELRAIWKKEMVKKNPSLEGKLISDPLVTAGLTHTISMVATMFFDKGDELILPDLYWDNYELIFKDSIGCEIKEFKFFKDGAMNIDGLKKALLESKGDTARVLLNFPNNPTGYTPSESEMEKLANTFKEVASTGKKILVISDDAYFGLFFEADTARESLFSRLVDLDDNIFAIKGDAATKEEMVWGFRIGFITYGGKSLKAEHLDALTKKTLGAIRCSVSNCDMPGQSMLLKAIKEGENYVKDKEKTFFVMKERYNVIKDVLKNYEGSSLLKPYPFNSGYFMAFDTLGHSAEALRVYLLDKYQVGTINIQDRTLRVAYCSVEKEQLADLVSIVYKAAEEIWN</sequence>
<dbReference type="RefSeq" id="WP_154424757.1">
    <property type="nucleotide sequence ID" value="NZ_VUNN01000004.1"/>
</dbReference>
<dbReference type="Pfam" id="PF00155">
    <property type="entry name" value="Aminotran_1_2"/>
    <property type="match status" value="1"/>
</dbReference>
<dbReference type="InterPro" id="IPR015421">
    <property type="entry name" value="PyrdxlP-dep_Trfase_major"/>
</dbReference>
<dbReference type="Gene3D" id="3.40.640.10">
    <property type="entry name" value="Type I PLP-dependent aspartate aminotransferase-like (Major domain)"/>
    <property type="match status" value="1"/>
</dbReference>
<evidence type="ECO:0000256" key="4">
    <source>
        <dbReference type="ARBA" id="ARBA00022679"/>
    </source>
</evidence>
<dbReference type="GO" id="GO:0030170">
    <property type="term" value="F:pyridoxal phosphate binding"/>
    <property type="evidence" value="ECO:0007669"/>
    <property type="project" value="InterPro"/>
</dbReference>
<dbReference type="PANTHER" id="PTHR46383">
    <property type="entry name" value="ASPARTATE AMINOTRANSFERASE"/>
    <property type="match status" value="1"/>
</dbReference>
<dbReference type="PANTHER" id="PTHR46383:SF1">
    <property type="entry name" value="ASPARTATE AMINOTRANSFERASE"/>
    <property type="match status" value="1"/>
</dbReference>
<dbReference type="AlphaFoldDB" id="A0A7X2TPW4"/>
<protein>
    <submittedName>
        <fullName evidence="7">Aminotransferase class I/II-fold pyridoxal phosphate-dependent enzyme</fullName>
    </submittedName>
</protein>
<dbReference type="GO" id="GO:0006520">
    <property type="term" value="P:amino acid metabolic process"/>
    <property type="evidence" value="ECO:0007669"/>
    <property type="project" value="InterPro"/>
</dbReference>
<evidence type="ECO:0000259" key="6">
    <source>
        <dbReference type="Pfam" id="PF00155"/>
    </source>
</evidence>
<keyword evidence="8" id="KW-1185">Reference proteome</keyword>
<dbReference type="Proteomes" id="UP000460549">
    <property type="component" value="Unassembled WGS sequence"/>
</dbReference>
<evidence type="ECO:0000313" key="7">
    <source>
        <dbReference type="EMBL" id="MSU05856.1"/>
    </source>
</evidence>
<accession>A0A7X2TPW4</accession>
<dbReference type="EMBL" id="VUNN01000004">
    <property type="protein sequence ID" value="MSU05856.1"/>
    <property type="molecule type" value="Genomic_DNA"/>
</dbReference>
<proteinExistence type="inferred from homology"/>